<dbReference type="Pfam" id="PF26002">
    <property type="entry name" value="Beta-barrel_AprE"/>
    <property type="match status" value="1"/>
</dbReference>
<evidence type="ECO:0000313" key="14">
    <source>
        <dbReference type="Proteomes" id="UP001595648"/>
    </source>
</evidence>
<dbReference type="RefSeq" id="WP_378978221.1">
    <property type="nucleotide sequence ID" value="NZ_JBHRVD010000001.1"/>
</dbReference>
<evidence type="ECO:0000256" key="10">
    <source>
        <dbReference type="SAM" id="Coils"/>
    </source>
</evidence>
<dbReference type="PRINTS" id="PR01490">
    <property type="entry name" value="RTXTOXIND"/>
</dbReference>
<dbReference type="Gene3D" id="2.40.50.100">
    <property type="match status" value="1"/>
</dbReference>
<evidence type="ECO:0000259" key="11">
    <source>
        <dbReference type="Pfam" id="PF25994"/>
    </source>
</evidence>
<keyword evidence="7" id="KW-1133">Transmembrane helix</keyword>
<keyword evidence="14" id="KW-1185">Reference proteome</keyword>
<dbReference type="InterPro" id="IPR050739">
    <property type="entry name" value="MFP"/>
</dbReference>
<feature type="coiled-coil region" evidence="10">
    <location>
        <begin position="151"/>
        <end position="185"/>
    </location>
</feature>
<comment type="similarity">
    <text evidence="2 9">Belongs to the membrane fusion protein (MFP) (TC 8.A.1) family.</text>
</comment>
<organism evidence="13 14">
    <name type="scientific">Mesorhizobium cantuariense</name>
    <dbReference type="NCBI Taxonomy" id="1300275"/>
    <lineage>
        <taxon>Bacteria</taxon>
        <taxon>Pseudomonadati</taxon>
        <taxon>Pseudomonadota</taxon>
        <taxon>Alphaproteobacteria</taxon>
        <taxon>Hyphomicrobiales</taxon>
        <taxon>Phyllobacteriaceae</taxon>
        <taxon>Mesorhizobium</taxon>
    </lineage>
</organism>
<dbReference type="InterPro" id="IPR058781">
    <property type="entry name" value="HH_AprE-like"/>
</dbReference>
<dbReference type="PANTHER" id="PTHR30386">
    <property type="entry name" value="MEMBRANE FUSION SUBUNIT OF EMRAB-TOLC MULTIDRUG EFFLUX PUMP"/>
    <property type="match status" value="1"/>
</dbReference>
<evidence type="ECO:0000313" key="13">
    <source>
        <dbReference type="EMBL" id="MFC3321667.1"/>
    </source>
</evidence>
<keyword evidence="8" id="KW-0472">Membrane</keyword>
<dbReference type="InterPro" id="IPR010129">
    <property type="entry name" value="T1SS_HlyD"/>
</dbReference>
<dbReference type="NCBIfam" id="TIGR01843">
    <property type="entry name" value="type_I_hlyD"/>
    <property type="match status" value="1"/>
</dbReference>
<reference evidence="14" key="1">
    <citation type="journal article" date="2019" name="Int. J. Syst. Evol. Microbiol.">
        <title>The Global Catalogue of Microorganisms (GCM) 10K type strain sequencing project: providing services to taxonomists for standard genome sequencing and annotation.</title>
        <authorList>
            <consortium name="The Broad Institute Genomics Platform"/>
            <consortium name="The Broad Institute Genome Sequencing Center for Infectious Disease"/>
            <person name="Wu L."/>
            <person name="Ma J."/>
        </authorList>
    </citation>
    <scope>NUCLEOTIDE SEQUENCE [LARGE SCALE GENOMIC DNA]</scope>
    <source>
        <strain evidence="14">ICMP 19515</strain>
    </source>
</reference>
<dbReference type="Pfam" id="PF25994">
    <property type="entry name" value="HH_AprE"/>
    <property type="match status" value="1"/>
</dbReference>
<evidence type="ECO:0000256" key="9">
    <source>
        <dbReference type="RuleBase" id="RU365093"/>
    </source>
</evidence>
<protein>
    <recommendedName>
        <fullName evidence="9">Membrane fusion protein (MFP) family protein</fullName>
    </recommendedName>
</protein>
<feature type="domain" description="AprE-like long alpha-helical hairpin" evidence="11">
    <location>
        <begin position="91"/>
        <end position="280"/>
    </location>
</feature>
<proteinExistence type="inferred from homology"/>
<evidence type="ECO:0000259" key="12">
    <source>
        <dbReference type="Pfam" id="PF26002"/>
    </source>
</evidence>
<keyword evidence="4 9" id="KW-1003">Cell membrane</keyword>
<keyword evidence="5 9" id="KW-0997">Cell inner membrane</keyword>
<evidence type="ECO:0000256" key="3">
    <source>
        <dbReference type="ARBA" id="ARBA00022448"/>
    </source>
</evidence>
<evidence type="ECO:0000256" key="8">
    <source>
        <dbReference type="ARBA" id="ARBA00023136"/>
    </source>
</evidence>
<evidence type="ECO:0000256" key="6">
    <source>
        <dbReference type="ARBA" id="ARBA00022692"/>
    </source>
</evidence>
<evidence type="ECO:0000256" key="5">
    <source>
        <dbReference type="ARBA" id="ARBA00022519"/>
    </source>
</evidence>
<evidence type="ECO:0000256" key="4">
    <source>
        <dbReference type="ARBA" id="ARBA00022475"/>
    </source>
</evidence>
<gene>
    <name evidence="13" type="ORF">ACFOJ9_07740</name>
</gene>
<evidence type="ECO:0000256" key="7">
    <source>
        <dbReference type="ARBA" id="ARBA00022989"/>
    </source>
</evidence>
<dbReference type="InterPro" id="IPR058982">
    <property type="entry name" value="Beta-barrel_AprE"/>
</dbReference>
<comment type="subcellular location">
    <subcellularLocation>
        <location evidence="1 9">Cell inner membrane</location>
        <topology evidence="1 9">Single-pass membrane protein</topology>
    </subcellularLocation>
</comment>
<evidence type="ECO:0000256" key="2">
    <source>
        <dbReference type="ARBA" id="ARBA00009477"/>
    </source>
</evidence>
<evidence type="ECO:0000256" key="1">
    <source>
        <dbReference type="ARBA" id="ARBA00004377"/>
    </source>
</evidence>
<sequence length="434" mass="47058">MAVTPTIDRTIRRYLLGGVAACILLVGGAGSLAAVTELSGAVIASGKMVVDSSVKKVQHPTGGVVGTILAREGDAVESGQVLIRLDETVTRANLAIVTKGLDEFDARLARLEAERDDHAGIAFPTSLTSRRDDTAVARAMAGEQSLFEFRRQARAGQKAQLEERIAQLAEEASGLTEQREAKSQEIKLIGTELDSIRKLWLKKLVSIDRMTALERDAVRLDGEHGQLTASIAQAKGRIAETRLQIIQVDQDLRSEVATELRDVQGKISEFVERKVSAEDQLKRIDIRSPQNGVVHQLAVHTVGGVISPGEVIMLVVPVADDLTVEARIAPQDIDQLSLGQDVALKLSAFNQRVTQELNGSVSEISADLSVDERSGAAFYTVRVSLPRTELKKLKGLTLAPGMPVEAFFSTGNRTMLSYLVKPLADQIQRAFREE</sequence>
<keyword evidence="6" id="KW-0812">Transmembrane</keyword>
<dbReference type="EMBL" id="JBHRVD010000001">
    <property type="protein sequence ID" value="MFC3321667.1"/>
    <property type="molecule type" value="Genomic_DNA"/>
</dbReference>
<accession>A0ABV7MIY0</accession>
<feature type="domain" description="AprE-like beta-barrel" evidence="12">
    <location>
        <begin position="322"/>
        <end position="411"/>
    </location>
</feature>
<comment type="caution">
    <text evidence="13">The sequence shown here is derived from an EMBL/GenBank/DDBJ whole genome shotgun (WGS) entry which is preliminary data.</text>
</comment>
<dbReference type="PANTHER" id="PTHR30386:SF17">
    <property type="entry name" value="ALKALINE PROTEASE SECRETION PROTEIN APRE"/>
    <property type="match status" value="1"/>
</dbReference>
<name>A0ABV7MIY0_9HYPH</name>
<dbReference type="Proteomes" id="UP001595648">
    <property type="component" value="Unassembled WGS sequence"/>
</dbReference>
<keyword evidence="3 9" id="KW-0813">Transport</keyword>
<keyword evidence="10" id="KW-0175">Coiled coil</keyword>
<dbReference type="Gene3D" id="2.40.30.170">
    <property type="match status" value="1"/>
</dbReference>